<dbReference type="EMBL" id="NHRY01000114">
    <property type="protein sequence ID" value="PPQ34348.1"/>
    <property type="molecule type" value="Genomic_DNA"/>
</dbReference>
<protein>
    <submittedName>
        <fullName evidence="1">Uncharacterized protein</fullName>
    </submittedName>
</protein>
<name>A0A2S6NIB8_RHOGL</name>
<dbReference type="Proteomes" id="UP000239724">
    <property type="component" value="Unassembled WGS sequence"/>
</dbReference>
<evidence type="ECO:0000313" key="2">
    <source>
        <dbReference type="Proteomes" id="UP000239724"/>
    </source>
</evidence>
<evidence type="ECO:0000313" key="1">
    <source>
        <dbReference type="EMBL" id="PPQ34348.1"/>
    </source>
</evidence>
<accession>A0A2S6NIB8</accession>
<proteinExistence type="predicted"/>
<organism evidence="1 2">
    <name type="scientific">Rhodopila globiformis</name>
    <name type="common">Rhodopseudomonas globiformis</name>
    <dbReference type="NCBI Taxonomy" id="1071"/>
    <lineage>
        <taxon>Bacteria</taxon>
        <taxon>Pseudomonadati</taxon>
        <taxon>Pseudomonadota</taxon>
        <taxon>Alphaproteobacteria</taxon>
        <taxon>Acetobacterales</taxon>
        <taxon>Acetobacteraceae</taxon>
        <taxon>Rhodopila</taxon>
    </lineage>
</organism>
<keyword evidence="2" id="KW-1185">Reference proteome</keyword>
<sequence length="75" mass="8115">MRALLAEIRGIVQQAQAAIDRGQAPDLSGLERSMAMLCARALDLPPALRLQARAELASLQPPIEHLFETLARQAA</sequence>
<dbReference type="AlphaFoldDB" id="A0A2S6NIB8"/>
<gene>
    <name evidence="1" type="ORF">CCS01_11290</name>
</gene>
<comment type="caution">
    <text evidence="1">The sequence shown here is derived from an EMBL/GenBank/DDBJ whole genome shotgun (WGS) entry which is preliminary data.</text>
</comment>
<reference evidence="1 2" key="1">
    <citation type="journal article" date="2018" name="Arch. Microbiol.">
        <title>New insights into the metabolic potential of the phototrophic purple bacterium Rhodopila globiformis DSM 161(T) from its draft genome sequence and evidence for a vanadium-dependent nitrogenase.</title>
        <authorList>
            <person name="Imhoff J.F."/>
            <person name="Rahn T."/>
            <person name="Kunzel S."/>
            <person name="Neulinger S.C."/>
        </authorList>
    </citation>
    <scope>NUCLEOTIDE SEQUENCE [LARGE SCALE GENOMIC DNA]</scope>
    <source>
        <strain evidence="1 2">DSM 161</strain>
    </source>
</reference>